<dbReference type="InterPro" id="IPR036390">
    <property type="entry name" value="WH_DNA-bd_sf"/>
</dbReference>
<dbReference type="eggNOG" id="COG1846">
    <property type="taxonomic scope" value="Bacteria"/>
</dbReference>
<keyword evidence="3" id="KW-1185">Reference proteome</keyword>
<evidence type="ECO:0000259" key="1">
    <source>
        <dbReference type="PROSITE" id="PS50995"/>
    </source>
</evidence>
<dbReference type="OrthoDB" id="3239785at2"/>
<dbReference type="HOGENOM" id="CLU_083287_15_0_11"/>
<dbReference type="RefSeq" id="WP_015400126.1">
    <property type="nucleotide sequence ID" value="NC_020302.1"/>
</dbReference>
<dbReference type="STRING" id="1121362.A605_03475"/>
<dbReference type="SMART" id="SM00347">
    <property type="entry name" value="HTH_MARR"/>
    <property type="match status" value="1"/>
</dbReference>
<dbReference type="InterPro" id="IPR039422">
    <property type="entry name" value="MarR/SlyA-like"/>
</dbReference>
<dbReference type="EMBL" id="CP003697">
    <property type="protein sequence ID" value="AGF71706.1"/>
    <property type="molecule type" value="Genomic_DNA"/>
</dbReference>
<accession>M1P4W6</accession>
<dbReference type="KEGG" id="chn:A605_03475"/>
<proteinExistence type="predicted"/>
<feature type="domain" description="HTH marR-type" evidence="1">
    <location>
        <begin position="1"/>
        <end position="139"/>
    </location>
</feature>
<sequence length="152" mass="16704">MPDDPIPHLEYENMVFGRHQALFTGRTTQEGGPLDQSAYVLLSLLRASGPASISELSAVTGLDASTLNRQTAALLRKGYAERIPDPEGGIARKFRNSTVGDEVLDEVRAATREKLAEILEDWSAGELATFTDLLGKMNRAIEKRTGRPWPRP</sequence>
<dbReference type="GO" id="GO:0006950">
    <property type="term" value="P:response to stress"/>
    <property type="evidence" value="ECO:0007669"/>
    <property type="project" value="TreeGrafter"/>
</dbReference>
<dbReference type="PRINTS" id="PR00598">
    <property type="entry name" value="HTHMARR"/>
</dbReference>
<dbReference type="InterPro" id="IPR000835">
    <property type="entry name" value="HTH_MarR-typ"/>
</dbReference>
<dbReference type="SUPFAM" id="SSF46785">
    <property type="entry name" value="Winged helix' DNA-binding domain"/>
    <property type="match status" value="1"/>
</dbReference>
<dbReference type="Proteomes" id="UP000011723">
    <property type="component" value="Chromosome"/>
</dbReference>
<gene>
    <name evidence="2" type="ORF">A605_03475</name>
</gene>
<dbReference type="GO" id="GO:0003700">
    <property type="term" value="F:DNA-binding transcription factor activity"/>
    <property type="evidence" value="ECO:0007669"/>
    <property type="project" value="InterPro"/>
</dbReference>
<name>M1P4W6_9CORY</name>
<dbReference type="PATRIC" id="fig|1121362.3.peg.699"/>
<dbReference type="InterPro" id="IPR036388">
    <property type="entry name" value="WH-like_DNA-bd_sf"/>
</dbReference>
<dbReference type="PANTHER" id="PTHR33164">
    <property type="entry name" value="TRANSCRIPTIONAL REGULATOR, MARR FAMILY"/>
    <property type="match status" value="1"/>
</dbReference>
<protein>
    <recommendedName>
        <fullName evidence="1">HTH marR-type domain-containing protein</fullName>
    </recommendedName>
</protein>
<dbReference type="PROSITE" id="PS50995">
    <property type="entry name" value="HTH_MARR_2"/>
    <property type="match status" value="1"/>
</dbReference>
<dbReference type="Gene3D" id="1.10.10.10">
    <property type="entry name" value="Winged helix-like DNA-binding domain superfamily/Winged helix DNA-binding domain"/>
    <property type="match status" value="1"/>
</dbReference>
<dbReference type="Pfam" id="PF01047">
    <property type="entry name" value="MarR"/>
    <property type="match status" value="1"/>
</dbReference>
<evidence type="ECO:0000313" key="3">
    <source>
        <dbReference type="Proteomes" id="UP000011723"/>
    </source>
</evidence>
<dbReference type="AlphaFoldDB" id="M1P4W6"/>
<organism evidence="2 3">
    <name type="scientific">Corynebacterium halotolerans YIM 70093 = DSM 44683</name>
    <dbReference type="NCBI Taxonomy" id="1121362"/>
    <lineage>
        <taxon>Bacteria</taxon>
        <taxon>Bacillati</taxon>
        <taxon>Actinomycetota</taxon>
        <taxon>Actinomycetes</taxon>
        <taxon>Mycobacteriales</taxon>
        <taxon>Corynebacteriaceae</taxon>
        <taxon>Corynebacterium</taxon>
    </lineage>
</organism>
<reference evidence="2 3" key="1">
    <citation type="journal article" date="2012" name="Stand. Genomic Sci.">
        <title>Genome sequence of the halotolerant bacterium Corynebacterium halotolerans type strain YIM 70093(T) (= DSM 44683(T)).</title>
        <authorList>
            <person name="Ruckert C."/>
            <person name="Albersmeier A."/>
            <person name="Al-Dilaimi A."/>
            <person name="Niehaus K."/>
            <person name="Szczepanowski R."/>
            <person name="Kalinowski J."/>
        </authorList>
    </citation>
    <scope>NUCLEOTIDE SEQUENCE [LARGE SCALE GENOMIC DNA]</scope>
    <source>
        <strain evidence="2">YIM 70093</strain>
    </source>
</reference>
<evidence type="ECO:0000313" key="2">
    <source>
        <dbReference type="EMBL" id="AGF71706.1"/>
    </source>
</evidence>
<dbReference type="PANTHER" id="PTHR33164:SF57">
    <property type="entry name" value="MARR-FAMILY TRANSCRIPTIONAL REGULATOR"/>
    <property type="match status" value="1"/>
</dbReference>